<evidence type="ECO:0000313" key="2">
    <source>
        <dbReference type="EMBL" id="AZS12615.1"/>
    </source>
</evidence>
<dbReference type="KEGG" id="vg:55613038"/>
<proteinExistence type="predicted"/>
<protein>
    <submittedName>
        <fullName evidence="2">RecA-like DNA recombinase</fullName>
    </submittedName>
</protein>
<dbReference type="GeneID" id="55613038"/>
<gene>
    <name evidence="2" type="primary">79</name>
    <name evidence="2" type="ORF">SEA_DRLUPO_79</name>
</gene>
<feature type="region of interest" description="Disordered" evidence="1">
    <location>
        <begin position="265"/>
        <end position="338"/>
    </location>
</feature>
<dbReference type="RefSeq" id="YP_009842777.1">
    <property type="nucleotide sequence ID" value="NC_048743.1"/>
</dbReference>
<evidence type="ECO:0000313" key="3">
    <source>
        <dbReference type="Proteomes" id="UP000288363"/>
    </source>
</evidence>
<feature type="compositionally biased region" description="Low complexity" evidence="1">
    <location>
        <begin position="280"/>
        <end position="300"/>
    </location>
</feature>
<dbReference type="Proteomes" id="UP000288363">
    <property type="component" value="Segment"/>
</dbReference>
<name>A0A3S9UQP5_9CAUD</name>
<sequence length="338" mass="38030">MPVPTTKKVKDNVKHWNFLLYADSGAGKTVYALKKGGKRILVMAMGAEDDGLMSAARLGTEADQIETNEWEDVMKANNDLWSPEGLEWLQDNYDILVIDSLTEMDSMIMRYILRMTREQKLSKDTDPDQPWIDDYGKRNIILEKFVRSMNDLPINVFYTALPRIAEDPDKKEFVVPAIGGNKPTDFRFAMKIVSLMTSYGYMRVEEVTEPAPTEDDPERKRKVKQRVIYWEDTSFSKGKDRTVSLTPKTVNFNIQKMALCIEGRIDRDGKPKQAERRPAVKAVAPPKKAAPQASPAPAKAVESKSEPQPAPKPEPKPAENAPEGETDDAAIDLVTTEP</sequence>
<reference evidence="2 3" key="1">
    <citation type="submission" date="2018-12" db="EMBL/GenBank/DDBJ databases">
        <authorList>
            <person name="Almail A."/>
            <person name="Dorhout K.E."/>
            <person name="Johnson J."/>
            <person name="Jorgensen H.J."/>
            <person name="Tolsma S."/>
            <person name="Garlena R.A."/>
            <person name="Russell D.A."/>
            <person name="Pope W.H."/>
            <person name="Jacobs-Sera D."/>
            <person name="Hatfull G.F."/>
        </authorList>
    </citation>
    <scope>NUCLEOTIDE SEQUENCE [LARGE SCALE GENOMIC DNA]</scope>
</reference>
<evidence type="ECO:0000256" key="1">
    <source>
        <dbReference type="SAM" id="MobiDB-lite"/>
    </source>
</evidence>
<dbReference type="EMBL" id="MK279909">
    <property type="protein sequence ID" value="AZS12615.1"/>
    <property type="molecule type" value="Genomic_DNA"/>
</dbReference>
<dbReference type="Pfam" id="PF13479">
    <property type="entry name" value="AAA_24"/>
    <property type="match status" value="1"/>
</dbReference>
<keyword evidence="3" id="KW-1185">Reference proteome</keyword>
<accession>A0A3S9UQP5</accession>
<feature type="compositionally biased region" description="Basic and acidic residues" evidence="1">
    <location>
        <begin position="265"/>
        <end position="278"/>
    </location>
</feature>
<organism evidence="2 3">
    <name type="scientific">Mycobacterium phage DrLupo</name>
    <dbReference type="NCBI Taxonomy" id="2499037"/>
    <lineage>
        <taxon>Viruses</taxon>
        <taxon>Duplodnaviria</taxon>
        <taxon>Heunggongvirae</taxon>
        <taxon>Uroviricota</taxon>
        <taxon>Caudoviricetes</taxon>
        <taxon>Barnyardvirus</taxon>
        <taxon>Barnyardvirus drlupo</taxon>
    </lineage>
</organism>